<feature type="compositionally biased region" description="Low complexity" evidence="1">
    <location>
        <begin position="110"/>
        <end position="133"/>
    </location>
</feature>
<dbReference type="eggNOG" id="ENOG502S2M8">
    <property type="taxonomic scope" value="Eukaryota"/>
</dbReference>
<dbReference type="InterPro" id="IPR012438">
    <property type="entry name" value="DUF1639"/>
</dbReference>
<name>A0A0D9WJF4_9ORYZ</name>
<feature type="compositionally biased region" description="Low complexity" evidence="1">
    <location>
        <begin position="26"/>
        <end position="41"/>
    </location>
</feature>
<keyword evidence="3" id="KW-1185">Reference proteome</keyword>
<reference evidence="3" key="2">
    <citation type="submission" date="2013-12" db="EMBL/GenBank/DDBJ databases">
        <authorList>
            <person name="Yu Y."/>
            <person name="Lee S."/>
            <person name="de Baynast K."/>
            <person name="Wissotski M."/>
            <person name="Liu L."/>
            <person name="Talag J."/>
            <person name="Goicoechea J."/>
            <person name="Angelova A."/>
            <person name="Jetty R."/>
            <person name="Kudrna D."/>
            <person name="Golser W."/>
            <person name="Rivera L."/>
            <person name="Zhang J."/>
            <person name="Wing R."/>
        </authorList>
    </citation>
    <scope>NUCLEOTIDE SEQUENCE</scope>
</reference>
<feature type="compositionally biased region" description="Low complexity" evidence="1">
    <location>
        <begin position="1"/>
        <end position="11"/>
    </location>
</feature>
<dbReference type="Proteomes" id="UP000032180">
    <property type="component" value="Chromosome 5"/>
</dbReference>
<dbReference type="Pfam" id="PF07797">
    <property type="entry name" value="DUF1639"/>
    <property type="match status" value="1"/>
</dbReference>
<dbReference type="STRING" id="77586.A0A0D9WJF4"/>
<dbReference type="Gramene" id="LPERR05G20720.1">
    <property type="protein sequence ID" value="LPERR05G20720.1"/>
    <property type="gene ID" value="LPERR05G20720"/>
</dbReference>
<dbReference type="PANTHER" id="PTHR33130">
    <property type="entry name" value="PUTATIVE (DUF1639)-RELATED"/>
    <property type="match status" value="1"/>
</dbReference>
<evidence type="ECO:0000313" key="3">
    <source>
        <dbReference type="Proteomes" id="UP000032180"/>
    </source>
</evidence>
<feature type="compositionally biased region" description="Basic and acidic residues" evidence="1">
    <location>
        <begin position="79"/>
        <end position="88"/>
    </location>
</feature>
<dbReference type="HOGENOM" id="CLU_075926_0_0_1"/>
<protein>
    <submittedName>
        <fullName evidence="2">Uncharacterized protein</fullName>
    </submittedName>
</protein>
<evidence type="ECO:0000313" key="2">
    <source>
        <dbReference type="EnsemblPlants" id="LPERR05G20720.1"/>
    </source>
</evidence>
<evidence type="ECO:0000256" key="1">
    <source>
        <dbReference type="SAM" id="MobiDB-lite"/>
    </source>
</evidence>
<feature type="region of interest" description="Disordered" evidence="1">
    <location>
        <begin position="1"/>
        <end position="147"/>
    </location>
</feature>
<reference evidence="2" key="3">
    <citation type="submission" date="2015-04" db="UniProtKB">
        <authorList>
            <consortium name="EnsemblPlants"/>
        </authorList>
    </citation>
    <scope>IDENTIFICATION</scope>
</reference>
<proteinExistence type="predicted"/>
<dbReference type="EnsemblPlants" id="LPERR05G20720.1">
    <property type="protein sequence ID" value="LPERR05G20720.1"/>
    <property type="gene ID" value="LPERR05G20720"/>
</dbReference>
<dbReference type="PANTHER" id="PTHR33130:SF60">
    <property type="entry name" value="OS05G0551600 PROTEIN"/>
    <property type="match status" value="1"/>
</dbReference>
<reference evidence="2 3" key="1">
    <citation type="submission" date="2012-08" db="EMBL/GenBank/DDBJ databases">
        <title>Oryza genome evolution.</title>
        <authorList>
            <person name="Wing R.A."/>
        </authorList>
    </citation>
    <scope>NUCLEOTIDE SEQUENCE</scope>
</reference>
<feature type="compositionally biased region" description="Basic and acidic residues" evidence="1">
    <location>
        <begin position="14"/>
        <end position="25"/>
    </location>
</feature>
<sequence length="209" mass="22003">MVLMAATTAAAADDDGRRHASKEKSSPPASAPAGPQAGGSSTRTPLHGFSFPTSFGWGTRRLLRCAKEGGEETSPIPSPEKEKGKEVAGDGGSQPSRPWNLRARRPSNVAPNAAPRSEAAAGKKAPAAVQAVVNPPPPSPVAAPSPKKRGFTIALTKQEIAADFLAIRGTAPPRRSRKRPRALQRLLDPLFPGLPLADVDLDNYKIEER</sequence>
<feature type="compositionally biased region" description="Pro residues" evidence="1">
    <location>
        <begin position="134"/>
        <end position="143"/>
    </location>
</feature>
<dbReference type="AlphaFoldDB" id="A0A0D9WJF4"/>
<accession>A0A0D9WJF4</accession>
<organism evidence="2 3">
    <name type="scientific">Leersia perrieri</name>
    <dbReference type="NCBI Taxonomy" id="77586"/>
    <lineage>
        <taxon>Eukaryota</taxon>
        <taxon>Viridiplantae</taxon>
        <taxon>Streptophyta</taxon>
        <taxon>Embryophyta</taxon>
        <taxon>Tracheophyta</taxon>
        <taxon>Spermatophyta</taxon>
        <taxon>Magnoliopsida</taxon>
        <taxon>Liliopsida</taxon>
        <taxon>Poales</taxon>
        <taxon>Poaceae</taxon>
        <taxon>BOP clade</taxon>
        <taxon>Oryzoideae</taxon>
        <taxon>Oryzeae</taxon>
        <taxon>Oryzinae</taxon>
        <taxon>Leersia</taxon>
    </lineage>
</organism>